<feature type="region of interest" description="Disordered" evidence="1">
    <location>
        <begin position="31"/>
        <end position="62"/>
    </location>
</feature>
<dbReference type="AlphaFoldDB" id="A0A2U1PMY4"/>
<name>A0A2U1PMY4_ARTAN</name>
<dbReference type="Proteomes" id="UP000245207">
    <property type="component" value="Unassembled WGS sequence"/>
</dbReference>
<evidence type="ECO:0000313" key="3">
    <source>
        <dbReference type="Proteomes" id="UP000245207"/>
    </source>
</evidence>
<keyword evidence="3" id="KW-1185">Reference proteome</keyword>
<dbReference type="EMBL" id="PKPP01000950">
    <property type="protein sequence ID" value="PWA87082.1"/>
    <property type="molecule type" value="Genomic_DNA"/>
</dbReference>
<gene>
    <name evidence="2" type="ORF">CTI12_AA134930</name>
</gene>
<protein>
    <submittedName>
        <fullName evidence="2">Transposase, MuDR</fullName>
    </submittedName>
</protein>
<comment type="caution">
    <text evidence="2">The sequence shown here is derived from an EMBL/GenBank/DDBJ whole genome shotgun (WGS) entry which is preliminary data.</text>
</comment>
<evidence type="ECO:0000256" key="1">
    <source>
        <dbReference type="SAM" id="MobiDB-lite"/>
    </source>
</evidence>
<organism evidence="2 3">
    <name type="scientific">Artemisia annua</name>
    <name type="common">Sweet wormwood</name>
    <dbReference type="NCBI Taxonomy" id="35608"/>
    <lineage>
        <taxon>Eukaryota</taxon>
        <taxon>Viridiplantae</taxon>
        <taxon>Streptophyta</taxon>
        <taxon>Embryophyta</taxon>
        <taxon>Tracheophyta</taxon>
        <taxon>Spermatophyta</taxon>
        <taxon>Magnoliopsida</taxon>
        <taxon>eudicotyledons</taxon>
        <taxon>Gunneridae</taxon>
        <taxon>Pentapetalae</taxon>
        <taxon>asterids</taxon>
        <taxon>campanulids</taxon>
        <taxon>Asterales</taxon>
        <taxon>Asteraceae</taxon>
        <taxon>Asteroideae</taxon>
        <taxon>Anthemideae</taxon>
        <taxon>Artemisiinae</taxon>
        <taxon>Artemisia</taxon>
    </lineage>
</organism>
<sequence length="486" mass="55427">MKSPRTLVIEELPDEPKTELVKKKAPKKRNRLPLLLTEGDGSDEVDNSVGNANVPGQGSDVDDEHVLNEVDVDMKDFYEHTDKEVEWIGCSNGFAEIPVECVVEEDFDLDDFDSASDTEELEVVRNKALRELRREHEKQGSVENIEPFFLGKLFSEKDRIRKLVYAHAVATRRQLYIWKNDKERIRVVCRGKCPVFSNPEDGPSESTVKGLKNTEGLTKVEGKWVKKSPHKKGSTSQLTAHGGDFNKNGLTIFHPQLSNLTLEKLNMEWNPLNALNVVAPQLQNLSIIDCGGEHIVSAPNLTSMNPCEAVAHKLVGLLQKFNNVKDLLLSMEIIEAMRAMRDAKLAETLMAEVRVLLDKEKASMKCSNENRMQQPWMKMPPGVSQIQAHMNSYNENRIQQPWMKMPPGVSQIQSHMERRWKYQISQIDQEKAKCKRIFSLLMRIEGLLTQLPVSMKAKLKRRFDSLHAETYTVINRIVDHGKYTMN</sequence>
<evidence type="ECO:0000313" key="2">
    <source>
        <dbReference type="EMBL" id="PWA87082.1"/>
    </source>
</evidence>
<proteinExistence type="predicted"/>
<accession>A0A2U1PMY4</accession>
<reference evidence="2 3" key="1">
    <citation type="journal article" date="2018" name="Mol. Plant">
        <title>The genome of Artemisia annua provides insight into the evolution of Asteraceae family and artemisinin biosynthesis.</title>
        <authorList>
            <person name="Shen Q."/>
            <person name="Zhang L."/>
            <person name="Liao Z."/>
            <person name="Wang S."/>
            <person name="Yan T."/>
            <person name="Shi P."/>
            <person name="Liu M."/>
            <person name="Fu X."/>
            <person name="Pan Q."/>
            <person name="Wang Y."/>
            <person name="Lv Z."/>
            <person name="Lu X."/>
            <person name="Zhang F."/>
            <person name="Jiang W."/>
            <person name="Ma Y."/>
            <person name="Chen M."/>
            <person name="Hao X."/>
            <person name="Li L."/>
            <person name="Tang Y."/>
            <person name="Lv G."/>
            <person name="Zhou Y."/>
            <person name="Sun X."/>
            <person name="Brodelius P.E."/>
            <person name="Rose J.K.C."/>
            <person name="Tang K."/>
        </authorList>
    </citation>
    <scope>NUCLEOTIDE SEQUENCE [LARGE SCALE GENOMIC DNA]</scope>
    <source>
        <strain evidence="3">cv. Huhao1</strain>
        <tissue evidence="2">Leaf</tissue>
    </source>
</reference>